<gene>
    <name evidence="2" type="ORF">J2736_001174</name>
</gene>
<dbReference type="SUPFAM" id="SSF109854">
    <property type="entry name" value="DinB/YfiT-like putative metalloenzymes"/>
    <property type="match status" value="1"/>
</dbReference>
<evidence type="ECO:0000313" key="3">
    <source>
        <dbReference type="Proteomes" id="UP001267290"/>
    </source>
</evidence>
<feature type="domain" description="DinB-like" evidence="1">
    <location>
        <begin position="26"/>
        <end position="151"/>
    </location>
</feature>
<dbReference type="EMBL" id="JAVDSB010000001">
    <property type="protein sequence ID" value="MDR6549991.1"/>
    <property type="molecule type" value="Genomic_DNA"/>
</dbReference>
<keyword evidence="3" id="KW-1185">Reference proteome</keyword>
<comment type="caution">
    <text evidence="2">The sequence shown here is derived from an EMBL/GenBank/DDBJ whole genome shotgun (WGS) entry which is preliminary data.</text>
</comment>
<name>A0ABU1NR88_9BACL</name>
<dbReference type="RefSeq" id="WP_310224337.1">
    <property type="nucleotide sequence ID" value="NZ_JAVDSB010000001.1"/>
</dbReference>
<organism evidence="2 3">
    <name type="scientific">Paenibacillus qinlingensis</name>
    <dbReference type="NCBI Taxonomy" id="1837343"/>
    <lineage>
        <taxon>Bacteria</taxon>
        <taxon>Bacillati</taxon>
        <taxon>Bacillota</taxon>
        <taxon>Bacilli</taxon>
        <taxon>Bacillales</taxon>
        <taxon>Paenibacillaceae</taxon>
        <taxon>Paenibacillus</taxon>
    </lineage>
</organism>
<evidence type="ECO:0000259" key="1">
    <source>
        <dbReference type="Pfam" id="PF12867"/>
    </source>
</evidence>
<accession>A0ABU1NR88</accession>
<protein>
    <submittedName>
        <fullName evidence="2">Damage-inducible protein DinB</fullName>
    </submittedName>
</protein>
<dbReference type="InterPro" id="IPR034660">
    <property type="entry name" value="DinB/YfiT-like"/>
</dbReference>
<sequence>MLTSVKLVLLDQLAACHNDESWFKSSTKILSDISIDEAAWKAEDNSQSIWEITNHLIFWNEMWLNRFVKDVPFEESDIANIETFDTRQYQDEEHWKASILKLSDGFESWREAITSCEDEKLEKRLPFYFEAPWWGVISNLCIHNAYHIGQIMLLKKQIQTKSKGLSC</sequence>
<dbReference type="Pfam" id="PF12867">
    <property type="entry name" value="DinB_2"/>
    <property type="match status" value="1"/>
</dbReference>
<dbReference type="Gene3D" id="1.20.120.450">
    <property type="entry name" value="dinb family like domain"/>
    <property type="match status" value="1"/>
</dbReference>
<dbReference type="Proteomes" id="UP001267290">
    <property type="component" value="Unassembled WGS sequence"/>
</dbReference>
<reference evidence="2 3" key="1">
    <citation type="submission" date="2023-07" db="EMBL/GenBank/DDBJ databases">
        <title>Sorghum-associated microbial communities from plants grown in Nebraska, USA.</title>
        <authorList>
            <person name="Schachtman D."/>
        </authorList>
    </citation>
    <scope>NUCLEOTIDE SEQUENCE [LARGE SCALE GENOMIC DNA]</scope>
    <source>
        <strain evidence="2 3">CC258</strain>
    </source>
</reference>
<proteinExistence type="predicted"/>
<evidence type="ECO:0000313" key="2">
    <source>
        <dbReference type="EMBL" id="MDR6549991.1"/>
    </source>
</evidence>
<dbReference type="InterPro" id="IPR024775">
    <property type="entry name" value="DinB-like"/>
</dbReference>